<accession>A0A2W7RZH8</accession>
<proteinExistence type="predicted"/>
<dbReference type="EMBL" id="QKZS01000003">
    <property type="protein sequence ID" value="PZX56295.1"/>
    <property type="molecule type" value="Genomic_DNA"/>
</dbReference>
<comment type="caution">
    <text evidence="1">The sequence shown here is derived from an EMBL/GenBank/DDBJ whole genome shotgun (WGS) entry which is preliminary data.</text>
</comment>
<dbReference type="InterPro" id="IPR009241">
    <property type="entry name" value="HigB-like"/>
</dbReference>
<dbReference type="Pfam" id="PF05973">
    <property type="entry name" value="Gp49"/>
    <property type="match status" value="1"/>
</dbReference>
<name>A0A2W7RZH8_9RHOB</name>
<evidence type="ECO:0000313" key="2">
    <source>
        <dbReference type="Proteomes" id="UP000249538"/>
    </source>
</evidence>
<gene>
    <name evidence="1" type="ORF">LX76_01324</name>
</gene>
<sequence>MGRKADYSKPMTGLGAGVFEIVADHDGDTYRSVYAVKLGDDIYVLHSFQKKSTIGIKTPKPDLELIKTRLRRIRQALAEANKEKGKS</sequence>
<dbReference type="Proteomes" id="UP000249538">
    <property type="component" value="Unassembled WGS sequence"/>
</dbReference>
<evidence type="ECO:0000313" key="1">
    <source>
        <dbReference type="EMBL" id="PZX56295.1"/>
    </source>
</evidence>
<dbReference type="AlphaFoldDB" id="A0A2W7RZH8"/>
<organism evidence="1 2">
    <name type="scientific">Cereibacter changlensis</name>
    <dbReference type="NCBI Taxonomy" id="402884"/>
    <lineage>
        <taxon>Bacteria</taxon>
        <taxon>Pseudomonadati</taxon>
        <taxon>Pseudomonadota</taxon>
        <taxon>Alphaproteobacteria</taxon>
        <taxon>Rhodobacterales</taxon>
        <taxon>Paracoccaceae</taxon>
        <taxon>Cereibacter</taxon>
    </lineage>
</organism>
<reference evidence="1 2" key="1">
    <citation type="submission" date="2018-06" db="EMBL/GenBank/DDBJ databases">
        <title>Genomic Encyclopedia of Archaeal and Bacterial Type Strains, Phase II (KMG-II): from individual species to whole genera.</title>
        <authorList>
            <person name="Goeker M."/>
        </authorList>
    </citation>
    <scope>NUCLEOTIDE SEQUENCE [LARGE SCALE GENOMIC DNA]</scope>
    <source>
        <strain evidence="1 2">DSM 18774</strain>
    </source>
</reference>
<protein>
    <submittedName>
        <fullName evidence="1">Phage derived Gp49-like protein DUF891</fullName>
    </submittedName>
</protein>